<organism evidence="1 2">
    <name type="scientific">Eruca vesicaria subsp. sativa</name>
    <name type="common">Garden rocket</name>
    <name type="synonym">Eruca sativa</name>
    <dbReference type="NCBI Taxonomy" id="29727"/>
    <lineage>
        <taxon>Eukaryota</taxon>
        <taxon>Viridiplantae</taxon>
        <taxon>Streptophyta</taxon>
        <taxon>Embryophyta</taxon>
        <taxon>Tracheophyta</taxon>
        <taxon>Spermatophyta</taxon>
        <taxon>Magnoliopsida</taxon>
        <taxon>eudicotyledons</taxon>
        <taxon>Gunneridae</taxon>
        <taxon>Pentapetalae</taxon>
        <taxon>rosids</taxon>
        <taxon>malvids</taxon>
        <taxon>Brassicales</taxon>
        <taxon>Brassicaceae</taxon>
        <taxon>Brassiceae</taxon>
        <taxon>Eruca</taxon>
    </lineage>
</organism>
<dbReference type="EMBL" id="CAKOAT010908487">
    <property type="protein sequence ID" value="CAH8390650.1"/>
    <property type="molecule type" value="Genomic_DNA"/>
</dbReference>
<evidence type="ECO:0000313" key="2">
    <source>
        <dbReference type="Proteomes" id="UP001642260"/>
    </source>
</evidence>
<dbReference type="Proteomes" id="UP001642260">
    <property type="component" value="Unassembled WGS sequence"/>
</dbReference>
<dbReference type="PANTHER" id="PTHR33702">
    <property type="entry name" value="BNAA09G40010D PROTEIN"/>
    <property type="match status" value="1"/>
</dbReference>
<protein>
    <submittedName>
        <fullName evidence="1">Uncharacterized protein</fullName>
    </submittedName>
</protein>
<proteinExistence type="predicted"/>
<keyword evidence="2" id="KW-1185">Reference proteome</keyword>
<accession>A0ABC8M365</accession>
<evidence type="ECO:0000313" key="1">
    <source>
        <dbReference type="EMBL" id="CAH8390650.1"/>
    </source>
</evidence>
<comment type="caution">
    <text evidence="1">The sequence shown here is derived from an EMBL/GenBank/DDBJ whole genome shotgun (WGS) entry which is preliminary data.</text>
</comment>
<name>A0ABC8M365_ERUVS</name>
<sequence>MEITTKRYWRRWRGYEKLDRSSTVGRRNGKRVKMDPTKKKRFWRIKIMPKLRILRRASPKRFLVWLRDSYVNMMMRLANSRAVGASGYGGSGFGSGQMKEYDEKMLVEIYKTILMAQAQGKLVQHDTANKLPCEPAVVSVYPVV</sequence>
<reference evidence="1 2" key="1">
    <citation type="submission" date="2022-03" db="EMBL/GenBank/DDBJ databases">
        <authorList>
            <person name="Macdonald S."/>
            <person name="Ahmed S."/>
            <person name="Newling K."/>
        </authorList>
    </citation>
    <scope>NUCLEOTIDE SEQUENCE [LARGE SCALE GENOMIC DNA]</scope>
</reference>
<dbReference type="PANTHER" id="PTHR33702:SF5">
    <property type="entry name" value="OS01G0308600 PROTEIN"/>
    <property type="match status" value="1"/>
</dbReference>
<gene>
    <name evidence="1" type="ORF">ERUC_LOCUS43133</name>
</gene>
<dbReference type="AlphaFoldDB" id="A0ABC8M365"/>